<evidence type="ECO:0000313" key="1">
    <source>
        <dbReference type="EMBL" id="PUU78341.1"/>
    </source>
</evidence>
<evidence type="ECO:0000313" key="2">
    <source>
        <dbReference type="Proteomes" id="UP000244722"/>
    </source>
</evidence>
<dbReference type="EMBL" id="NESQ01000122">
    <property type="protein sequence ID" value="PUU78341.1"/>
    <property type="molecule type" value="Genomic_DNA"/>
</dbReference>
<dbReference type="AlphaFoldDB" id="A0A2T6ZS78"/>
<name>A0A2T6ZS78_TUBBO</name>
<keyword evidence="2" id="KW-1185">Reference proteome</keyword>
<reference evidence="1 2" key="1">
    <citation type="submission" date="2017-04" db="EMBL/GenBank/DDBJ databases">
        <title>Draft genome sequence of Tuber borchii Vittad., a whitish edible truffle.</title>
        <authorList>
            <consortium name="DOE Joint Genome Institute"/>
            <person name="Murat C."/>
            <person name="Kuo A."/>
            <person name="Barry K.W."/>
            <person name="Clum A."/>
            <person name="Dockter R.B."/>
            <person name="Fauchery L."/>
            <person name="Iotti M."/>
            <person name="Kohler A."/>
            <person name="Labutti K."/>
            <person name="Lindquist E.A."/>
            <person name="Lipzen A."/>
            <person name="Ohm R.A."/>
            <person name="Wang M."/>
            <person name="Grigoriev I.V."/>
            <person name="Zambonelli A."/>
            <person name="Martin F.M."/>
        </authorList>
    </citation>
    <scope>NUCLEOTIDE SEQUENCE [LARGE SCALE GENOMIC DNA]</scope>
    <source>
        <strain evidence="1 2">Tbo3840</strain>
    </source>
</reference>
<accession>A0A2T6ZS78</accession>
<organism evidence="1 2">
    <name type="scientific">Tuber borchii</name>
    <name type="common">White truffle</name>
    <dbReference type="NCBI Taxonomy" id="42251"/>
    <lineage>
        <taxon>Eukaryota</taxon>
        <taxon>Fungi</taxon>
        <taxon>Dikarya</taxon>
        <taxon>Ascomycota</taxon>
        <taxon>Pezizomycotina</taxon>
        <taxon>Pezizomycetes</taxon>
        <taxon>Pezizales</taxon>
        <taxon>Tuberaceae</taxon>
        <taxon>Tuber</taxon>
    </lineage>
</organism>
<comment type="caution">
    <text evidence="1">The sequence shown here is derived from an EMBL/GenBank/DDBJ whole genome shotgun (WGS) entry which is preliminary data.</text>
</comment>
<proteinExistence type="predicted"/>
<protein>
    <submittedName>
        <fullName evidence="1">Uncharacterized protein</fullName>
    </submittedName>
</protein>
<dbReference type="Proteomes" id="UP000244722">
    <property type="component" value="Unassembled WGS sequence"/>
</dbReference>
<feature type="non-terminal residue" evidence="1">
    <location>
        <position position="1"/>
    </location>
</feature>
<sequence length="244" mass="26918">ILEKSLKPNESRYFSELLLVSVGTREIGTSPILPSGSDTPSQPFPVSDDVGVGVVVLIGDMDSVEIVFLKSISISSPVTVSPTISTFPVHLKNRSDSQLRLRVTCGFTTSMTSHFWNCRSLACREAKIRMTVPTPPSMSPATILCLLGESARLSSSLVGSSKKSNRSGLAACSTPTVRSFFHSTPSERTIASWRKDHMLFPIFDLRHFWNTSRWSEDRGKLNSSPDGLGDPFARNIRFRVRIQL</sequence>
<gene>
    <name evidence="1" type="ORF">B9Z19DRAFT_1142957</name>
</gene>